<evidence type="ECO:0000256" key="1">
    <source>
        <dbReference type="SAM" id="MobiDB-lite"/>
    </source>
</evidence>
<proteinExistence type="predicted"/>
<reference evidence="3" key="1">
    <citation type="submission" date="2019-11" db="EMBL/GenBank/DDBJ databases">
        <authorList>
            <person name="Liu Y."/>
            <person name="Hou J."/>
            <person name="Li T.-Q."/>
            <person name="Guan C.-H."/>
            <person name="Wu X."/>
            <person name="Wu H.-Z."/>
            <person name="Ling F."/>
            <person name="Zhang R."/>
            <person name="Shi X.-G."/>
            <person name="Ren J.-P."/>
            <person name="Chen E.-F."/>
            <person name="Sun J.-M."/>
        </authorList>
    </citation>
    <scope>NUCLEOTIDE SEQUENCE</scope>
    <source>
        <strain evidence="3">Adult_tree_wgs_1</strain>
        <tissue evidence="3">Leaves</tissue>
    </source>
</reference>
<accession>A0A834HHL6</accession>
<gene>
    <name evidence="3" type="ORF">RHSIM_Rhsim01G0183200</name>
</gene>
<dbReference type="PANTHER" id="PTHR34537">
    <property type="entry name" value="OS08G0459300 PROTEIN"/>
    <property type="match status" value="1"/>
</dbReference>
<dbReference type="OrthoDB" id="742600at2759"/>
<keyword evidence="2" id="KW-1133">Transmembrane helix</keyword>
<comment type="caution">
    <text evidence="3">The sequence shown here is derived from an EMBL/GenBank/DDBJ whole genome shotgun (WGS) entry which is preliminary data.</text>
</comment>
<feature type="transmembrane region" description="Helical" evidence="2">
    <location>
        <begin position="117"/>
        <end position="138"/>
    </location>
</feature>
<feature type="region of interest" description="Disordered" evidence="1">
    <location>
        <begin position="1"/>
        <end position="66"/>
    </location>
</feature>
<dbReference type="Proteomes" id="UP000626092">
    <property type="component" value="Unassembled WGS sequence"/>
</dbReference>
<name>A0A834HHL6_RHOSS</name>
<keyword evidence="4" id="KW-1185">Reference proteome</keyword>
<feature type="compositionally biased region" description="Low complexity" evidence="1">
    <location>
        <begin position="33"/>
        <end position="42"/>
    </location>
</feature>
<feature type="transmembrane region" description="Helical" evidence="2">
    <location>
        <begin position="205"/>
        <end position="229"/>
    </location>
</feature>
<evidence type="ECO:0000313" key="3">
    <source>
        <dbReference type="EMBL" id="KAF7154087.1"/>
    </source>
</evidence>
<feature type="compositionally biased region" description="Pro residues" evidence="1">
    <location>
        <begin position="8"/>
        <end position="32"/>
    </location>
</feature>
<dbReference type="PANTHER" id="PTHR34537:SF1">
    <property type="entry name" value="OS08G0459300 PROTEIN"/>
    <property type="match status" value="1"/>
</dbReference>
<evidence type="ECO:0000313" key="4">
    <source>
        <dbReference type="Proteomes" id="UP000626092"/>
    </source>
</evidence>
<sequence length="464" mass="48635">MGAQSYGPAPPPNPVPPLPPDVAAPPPSPHPDPTSSSRSPDPLATIPASSSPRRHTTLAAPSPPRPAPSLFTACPSPVNVHRLAASPSLINIPRRVACSLFLHQSPSLPPPWIASHLPPVIGLLFISLLMLLQIWAFCRPWKPLESVSEICSWCPAIWGACCPQGALETAAPQDGDVSRIQIEFENGSIELTDCSPVSTTISLSLSLPAITLSMALWFLVFFSVLSGLASAADAQNLEYVDVDLVTSIVISGSSSSHLLEYSNVTNNPADELVAILNINRTAEKEASLFDNPGLACLALQYIKAYRGDCSEVGGPNAEAPPDADFAQTFAPNCGVEASSLAPITGRLLGCETKYVQPPEAFSNILVNDNKSLEILYNSNHTEVGAAVSGSDGGSPYFWCVLFSSGETNSSFHLEGGVAKDTRPGCFSGANDVCSGGAGGWSRTPPPVWKFVVGASIALGYALGL</sequence>
<evidence type="ECO:0000256" key="2">
    <source>
        <dbReference type="SAM" id="Phobius"/>
    </source>
</evidence>
<organism evidence="3 4">
    <name type="scientific">Rhododendron simsii</name>
    <name type="common">Sims's rhododendron</name>
    <dbReference type="NCBI Taxonomy" id="118357"/>
    <lineage>
        <taxon>Eukaryota</taxon>
        <taxon>Viridiplantae</taxon>
        <taxon>Streptophyta</taxon>
        <taxon>Embryophyta</taxon>
        <taxon>Tracheophyta</taxon>
        <taxon>Spermatophyta</taxon>
        <taxon>Magnoliopsida</taxon>
        <taxon>eudicotyledons</taxon>
        <taxon>Gunneridae</taxon>
        <taxon>Pentapetalae</taxon>
        <taxon>asterids</taxon>
        <taxon>Ericales</taxon>
        <taxon>Ericaceae</taxon>
        <taxon>Ericoideae</taxon>
        <taxon>Rhodoreae</taxon>
        <taxon>Rhododendron</taxon>
    </lineage>
</organism>
<keyword evidence="2" id="KW-0812">Transmembrane</keyword>
<protein>
    <submittedName>
        <fullName evidence="3">Uncharacterized protein</fullName>
    </submittedName>
</protein>
<dbReference type="EMBL" id="WJXA01000001">
    <property type="protein sequence ID" value="KAF7154087.1"/>
    <property type="molecule type" value="Genomic_DNA"/>
</dbReference>
<dbReference type="AlphaFoldDB" id="A0A834HHL6"/>
<keyword evidence="2" id="KW-0472">Membrane</keyword>